<keyword evidence="6" id="KW-0539">Nucleus</keyword>
<dbReference type="InterPro" id="IPR022043">
    <property type="entry name" value="CAF1A_DD"/>
</dbReference>
<feature type="region of interest" description="Disordered" evidence="7">
    <location>
        <begin position="421"/>
        <end position="533"/>
    </location>
</feature>
<evidence type="ECO:0000256" key="3">
    <source>
        <dbReference type="ARBA" id="ARBA00022763"/>
    </source>
</evidence>
<feature type="domain" description="Chromatin assembly factor 1 subunit p150 C-terminal" evidence="10">
    <location>
        <begin position="541"/>
        <end position="697"/>
    </location>
</feature>
<evidence type="ECO:0000313" key="11">
    <source>
        <dbReference type="EMBL" id="KAJ7339664.1"/>
    </source>
</evidence>
<proteinExistence type="predicted"/>
<dbReference type="InterPro" id="IPR029105">
    <property type="entry name" value="CAF1-p150_C2"/>
</dbReference>
<keyword evidence="5" id="KW-0234">DNA repair</keyword>
<dbReference type="GO" id="GO:0006334">
    <property type="term" value="P:nucleosome assembly"/>
    <property type="evidence" value="ECO:0007669"/>
    <property type="project" value="TreeGrafter"/>
</dbReference>
<evidence type="ECO:0000256" key="5">
    <source>
        <dbReference type="ARBA" id="ARBA00023204"/>
    </source>
</evidence>
<evidence type="ECO:0000313" key="12">
    <source>
        <dbReference type="Proteomes" id="UP001163046"/>
    </source>
</evidence>
<feature type="compositionally biased region" description="Acidic residues" evidence="7">
    <location>
        <begin position="443"/>
        <end position="475"/>
    </location>
</feature>
<feature type="compositionally biased region" description="Polar residues" evidence="7">
    <location>
        <begin position="65"/>
        <end position="80"/>
    </location>
</feature>
<feature type="domain" description="Chromatin assembly factor 1 subunit A dimerization" evidence="9">
    <location>
        <begin position="406"/>
        <end position="476"/>
    </location>
</feature>
<gene>
    <name evidence="11" type="primary">CHAF1A</name>
    <name evidence="11" type="ORF">OS493_006072</name>
</gene>
<evidence type="ECO:0000259" key="9">
    <source>
        <dbReference type="Pfam" id="PF12253"/>
    </source>
</evidence>
<dbReference type="Proteomes" id="UP001163046">
    <property type="component" value="Unassembled WGS sequence"/>
</dbReference>
<keyword evidence="4" id="KW-0143">Chaperone</keyword>
<name>A0A9W9YJ74_9CNID</name>
<dbReference type="GO" id="GO:0005634">
    <property type="term" value="C:nucleus"/>
    <property type="evidence" value="ECO:0007669"/>
    <property type="project" value="UniProtKB-SubCell"/>
</dbReference>
<keyword evidence="3" id="KW-0227">DNA damage</keyword>
<evidence type="ECO:0000256" key="2">
    <source>
        <dbReference type="ARBA" id="ARBA00022705"/>
    </source>
</evidence>
<evidence type="ECO:0000259" key="10">
    <source>
        <dbReference type="Pfam" id="PF15539"/>
    </source>
</evidence>
<feature type="compositionally biased region" description="Low complexity" evidence="7">
    <location>
        <begin position="43"/>
        <end position="64"/>
    </location>
</feature>
<organism evidence="11 12">
    <name type="scientific">Desmophyllum pertusum</name>
    <dbReference type="NCBI Taxonomy" id="174260"/>
    <lineage>
        <taxon>Eukaryota</taxon>
        <taxon>Metazoa</taxon>
        <taxon>Cnidaria</taxon>
        <taxon>Anthozoa</taxon>
        <taxon>Hexacorallia</taxon>
        <taxon>Scleractinia</taxon>
        <taxon>Caryophylliina</taxon>
        <taxon>Caryophylliidae</taxon>
        <taxon>Desmophyllum</taxon>
    </lineage>
</organism>
<feature type="compositionally biased region" description="Basic and acidic residues" evidence="7">
    <location>
        <begin position="159"/>
        <end position="267"/>
    </location>
</feature>
<dbReference type="GO" id="GO:0006281">
    <property type="term" value="P:DNA repair"/>
    <property type="evidence" value="ECO:0007669"/>
    <property type="project" value="UniProtKB-KW"/>
</dbReference>
<feature type="compositionally biased region" description="Basic and acidic residues" evidence="7">
    <location>
        <begin position="514"/>
        <end position="533"/>
    </location>
</feature>
<dbReference type="Pfam" id="PF12253">
    <property type="entry name" value="CAF1A_dimeriz"/>
    <property type="match status" value="1"/>
</dbReference>
<protein>
    <submittedName>
        <fullName evidence="11">Chromatin assembly factor 1, subunit A</fullName>
    </submittedName>
</protein>
<feature type="compositionally biased region" description="Low complexity" evidence="7">
    <location>
        <begin position="582"/>
        <end position="591"/>
    </location>
</feature>
<feature type="region of interest" description="Disordered" evidence="7">
    <location>
        <begin position="581"/>
        <end position="600"/>
    </location>
</feature>
<dbReference type="AlphaFoldDB" id="A0A9W9YJ74"/>
<evidence type="ECO:0000256" key="6">
    <source>
        <dbReference type="ARBA" id="ARBA00023242"/>
    </source>
</evidence>
<dbReference type="Pfam" id="PF15539">
    <property type="entry name" value="CAF1-p150_C2"/>
    <property type="match status" value="1"/>
</dbReference>
<dbReference type="PANTHER" id="PTHR15272">
    <property type="entry name" value="CHROMATIN ASSEMBLY FACTOR 1 SUBUNIT A CAF-1 SUBUNIT A"/>
    <property type="match status" value="1"/>
</dbReference>
<comment type="subcellular location">
    <subcellularLocation>
        <location evidence="1">Nucleus</location>
    </subcellularLocation>
</comment>
<dbReference type="Pfam" id="PF11600">
    <property type="entry name" value="CAF1A_acidic"/>
    <property type="match status" value="1"/>
</dbReference>
<evidence type="ECO:0000256" key="4">
    <source>
        <dbReference type="ARBA" id="ARBA00023186"/>
    </source>
</evidence>
<evidence type="ECO:0000256" key="1">
    <source>
        <dbReference type="ARBA" id="ARBA00004123"/>
    </source>
</evidence>
<dbReference type="GO" id="GO:0006260">
    <property type="term" value="P:DNA replication"/>
    <property type="evidence" value="ECO:0007669"/>
    <property type="project" value="UniProtKB-KW"/>
</dbReference>
<dbReference type="GO" id="GO:0033186">
    <property type="term" value="C:CAF-1 complex"/>
    <property type="evidence" value="ECO:0007669"/>
    <property type="project" value="TreeGrafter"/>
</dbReference>
<sequence length="842" mass="94054">MRNPGETSEPRVESQTTSEACAKESERDDCDSPPCKRLKQAVLPFPVLTSSSSTSPGPFKSSVSPKNNVISDTNSENKPPQVTGGLVTGAPSPPDVKENPVKPQTATYPSKVAKNLVLENKEDTSSGQRDANSISSPESNSSSHNEDELMITDQSPPAKVDDNDKSPDNRRNQALKSAEKLKLKEEREKERQEKERLKEEKLKEKQEAKAKREREGGKEGEGGKERLEKKEKRDEERKKREDEKSAKVEEKRKREAEKRNVEEEQERKRQKTQKSFATYFFTKPSTITPKISTAETTSRFKAFETKMGMSLAPVVRKHLSLETKRLLDEGLSLQEGYKPYLRELEGRKPIPRYRKRQLATIEEKTECDSDGKMPEVAMDIDENSNSSVQIIEEKNVVSTSMGWRLKLLKFHKNHRPAYYGTMRKTSNHISPRNPFKKDKDLLDYEVDSDDEWEEEEPGESLSDSEGEDEAGDDDNNNNNNNNEDDDGFFVPHGYLSDDEGVEEGDIDDGSGENEENKGNNSENKKDQQLAKAKAWEAEMKRKCKPMKPVTLGCLWLEDAMLNLTLKQFAACLLVDGPINVESSSSTSSRSSEVPVDTSNTSGALYVPDEAMPDLIKLVHGNTAGLNKIMGQFRKQWTSKCLGRDATDEEVDEKSPFSKRQLEKKIQNIATKERRSDRLRWYVHNHVLATFGLENLLVVEGFNSSEASTENAKFPAALHINSPSIIQFTRPVSPALNKRASPELKNNTAKIQPASASCNSTSPMEVDNRGPSCYVNHCQPADISGCSNGASSNLCVESETQSKNITTICNNSGLITAKMTGLKTKTSTAQNSLEKVIDIVCID</sequence>
<evidence type="ECO:0000256" key="7">
    <source>
        <dbReference type="SAM" id="MobiDB-lite"/>
    </source>
</evidence>
<keyword evidence="12" id="KW-1185">Reference proteome</keyword>
<accession>A0A9W9YJ74</accession>
<dbReference type="InterPro" id="IPR021644">
    <property type="entry name" value="CAF-1_p150_acidic"/>
</dbReference>
<dbReference type="EMBL" id="MU827779">
    <property type="protein sequence ID" value="KAJ7339664.1"/>
    <property type="molecule type" value="Genomic_DNA"/>
</dbReference>
<reference evidence="11" key="1">
    <citation type="submission" date="2023-01" db="EMBL/GenBank/DDBJ databases">
        <title>Genome assembly of the deep-sea coral Lophelia pertusa.</title>
        <authorList>
            <person name="Herrera S."/>
            <person name="Cordes E."/>
        </authorList>
    </citation>
    <scope>NUCLEOTIDE SEQUENCE</scope>
    <source>
        <strain evidence="11">USNM1676648</strain>
        <tissue evidence="11">Polyp</tissue>
    </source>
</reference>
<evidence type="ECO:0000259" key="8">
    <source>
        <dbReference type="Pfam" id="PF11600"/>
    </source>
</evidence>
<feature type="region of interest" description="Disordered" evidence="7">
    <location>
        <begin position="1"/>
        <end position="274"/>
    </location>
</feature>
<dbReference type="OrthoDB" id="5990232at2759"/>
<dbReference type="PANTHER" id="PTHR15272:SF0">
    <property type="entry name" value="CHROMATIN ASSEMBLY FACTOR 1 SUBUNIT A"/>
    <property type="match status" value="1"/>
</dbReference>
<keyword evidence="2" id="KW-0235">DNA replication</keyword>
<feature type="domain" description="Chromatin assembly factor 1 p150 subunit acidic region" evidence="8">
    <location>
        <begin position="171"/>
        <end position="309"/>
    </location>
</feature>
<feature type="compositionally biased region" description="Acidic residues" evidence="7">
    <location>
        <begin position="496"/>
        <end position="513"/>
    </location>
</feature>
<feature type="compositionally biased region" description="Low complexity" evidence="7">
    <location>
        <begin position="132"/>
        <end position="143"/>
    </location>
</feature>
<comment type="caution">
    <text evidence="11">The sequence shown here is derived from an EMBL/GenBank/DDBJ whole genome shotgun (WGS) entry which is preliminary data.</text>
</comment>